<keyword evidence="2" id="KW-0472">Membrane</keyword>
<gene>
    <name evidence="3" type="ORF">LQ327_19320</name>
</gene>
<feature type="transmembrane region" description="Helical" evidence="2">
    <location>
        <begin position="145"/>
        <end position="164"/>
    </location>
</feature>
<reference evidence="3 4" key="1">
    <citation type="submission" date="2021-11" db="EMBL/GenBank/DDBJ databases">
        <title>Draft genome sequence of Actinomycetospora sp. SF1 isolated from the rhizosphere soil.</title>
        <authorList>
            <person name="Duangmal K."/>
            <person name="Chantavorakit T."/>
        </authorList>
    </citation>
    <scope>NUCLEOTIDE SEQUENCE [LARGE SCALE GENOMIC DNA]</scope>
    <source>
        <strain evidence="3 4">TBRC 5722</strain>
    </source>
</reference>
<evidence type="ECO:0000256" key="1">
    <source>
        <dbReference type="SAM" id="MobiDB-lite"/>
    </source>
</evidence>
<feature type="transmembrane region" description="Helical" evidence="2">
    <location>
        <begin position="35"/>
        <end position="57"/>
    </location>
</feature>
<organism evidence="3 4">
    <name type="scientific">Actinomycetospora endophytica</name>
    <dbReference type="NCBI Taxonomy" id="2291215"/>
    <lineage>
        <taxon>Bacteria</taxon>
        <taxon>Bacillati</taxon>
        <taxon>Actinomycetota</taxon>
        <taxon>Actinomycetes</taxon>
        <taxon>Pseudonocardiales</taxon>
        <taxon>Pseudonocardiaceae</taxon>
        <taxon>Actinomycetospora</taxon>
    </lineage>
</organism>
<protein>
    <submittedName>
        <fullName evidence="3">DUF6529 family protein</fullName>
    </submittedName>
</protein>
<dbReference type="RefSeq" id="WP_230736698.1">
    <property type="nucleotide sequence ID" value="NZ_JAJNDB010000004.1"/>
</dbReference>
<sequence length="206" mass="21309">MSTTEPGSAGATADDEPPTGPVGPFPAAAVATGRAGLLVPVVAGVGVAVALGVYGRLHEPGAIAVDVAGFSGPAYVKAWLTTAAALLAVVQLLTAQAMYGRLGNWSPAWAPSVHRWAGRAAVLLTVPVVVHCLYALGFEYDRTRVLLHSVAGCLFYGAFVTKMLCLPRRGLPGWTLPVVGGLVFGALIVLWLTAALWLFTDQGVHL</sequence>
<accession>A0ABS8PBZ7</accession>
<evidence type="ECO:0000256" key="2">
    <source>
        <dbReference type="SAM" id="Phobius"/>
    </source>
</evidence>
<name>A0ABS8PBZ7_9PSEU</name>
<feature type="transmembrane region" description="Helical" evidence="2">
    <location>
        <begin position="119"/>
        <end position="138"/>
    </location>
</feature>
<evidence type="ECO:0000313" key="4">
    <source>
        <dbReference type="Proteomes" id="UP001199469"/>
    </source>
</evidence>
<dbReference type="InterPro" id="IPR045382">
    <property type="entry name" value="DUF6529"/>
</dbReference>
<dbReference type="Proteomes" id="UP001199469">
    <property type="component" value="Unassembled WGS sequence"/>
</dbReference>
<keyword evidence="4" id="KW-1185">Reference proteome</keyword>
<feature type="transmembrane region" description="Helical" evidence="2">
    <location>
        <begin position="78"/>
        <end position="99"/>
    </location>
</feature>
<keyword evidence="2" id="KW-0812">Transmembrane</keyword>
<dbReference type="EMBL" id="JAJNDB010000004">
    <property type="protein sequence ID" value="MCD2195523.1"/>
    <property type="molecule type" value="Genomic_DNA"/>
</dbReference>
<feature type="transmembrane region" description="Helical" evidence="2">
    <location>
        <begin position="176"/>
        <end position="199"/>
    </location>
</feature>
<dbReference type="Pfam" id="PF20139">
    <property type="entry name" value="DUF6529"/>
    <property type="match status" value="1"/>
</dbReference>
<feature type="region of interest" description="Disordered" evidence="1">
    <location>
        <begin position="1"/>
        <end position="25"/>
    </location>
</feature>
<comment type="caution">
    <text evidence="3">The sequence shown here is derived from an EMBL/GenBank/DDBJ whole genome shotgun (WGS) entry which is preliminary data.</text>
</comment>
<evidence type="ECO:0000313" key="3">
    <source>
        <dbReference type="EMBL" id="MCD2195523.1"/>
    </source>
</evidence>
<proteinExistence type="predicted"/>
<keyword evidence="2" id="KW-1133">Transmembrane helix</keyword>